<evidence type="ECO:0000313" key="1">
    <source>
        <dbReference type="EMBL" id="TNV81749.1"/>
    </source>
</evidence>
<gene>
    <name evidence="1" type="ORF">FGO68_gene15400</name>
</gene>
<evidence type="ECO:0000313" key="2">
    <source>
        <dbReference type="Proteomes" id="UP000785679"/>
    </source>
</evidence>
<comment type="caution">
    <text evidence="1">The sequence shown here is derived from an EMBL/GenBank/DDBJ whole genome shotgun (WGS) entry which is preliminary data.</text>
</comment>
<keyword evidence="2" id="KW-1185">Reference proteome</keyword>
<name>A0A8J8NW61_HALGN</name>
<proteinExistence type="predicted"/>
<dbReference type="Proteomes" id="UP000785679">
    <property type="component" value="Unassembled WGS sequence"/>
</dbReference>
<reference evidence="1" key="1">
    <citation type="submission" date="2019-06" db="EMBL/GenBank/DDBJ databases">
        <authorList>
            <person name="Zheng W."/>
        </authorList>
    </citation>
    <scope>NUCLEOTIDE SEQUENCE</scope>
    <source>
        <strain evidence="1">QDHG01</strain>
    </source>
</reference>
<organism evidence="1 2">
    <name type="scientific">Halteria grandinella</name>
    <dbReference type="NCBI Taxonomy" id="5974"/>
    <lineage>
        <taxon>Eukaryota</taxon>
        <taxon>Sar</taxon>
        <taxon>Alveolata</taxon>
        <taxon>Ciliophora</taxon>
        <taxon>Intramacronucleata</taxon>
        <taxon>Spirotrichea</taxon>
        <taxon>Stichotrichia</taxon>
        <taxon>Sporadotrichida</taxon>
        <taxon>Halteriidae</taxon>
        <taxon>Halteria</taxon>
    </lineage>
</organism>
<protein>
    <submittedName>
        <fullName evidence="1">Uncharacterized protein</fullName>
    </submittedName>
</protein>
<accession>A0A8J8NW61</accession>
<dbReference type="AlphaFoldDB" id="A0A8J8NW61"/>
<sequence length="73" mass="8543">MILSLITDPLHLIISLTVQFRIYCFNLNPLQIHTNSLQSPFIKQHSNYKLNNLENQGRWTPSVLTRARKYSTT</sequence>
<dbReference type="EMBL" id="RRYP01005774">
    <property type="protein sequence ID" value="TNV81749.1"/>
    <property type="molecule type" value="Genomic_DNA"/>
</dbReference>